<evidence type="ECO:0000256" key="1">
    <source>
        <dbReference type="SAM" id="Phobius"/>
    </source>
</evidence>
<keyword evidence="3" id="KW-1185">Reference proteome</keyword>
<keyword evidence="1" id="KW-0812">Transmembrane</keyword>
<accession>K0PQZ1</accession>
<keyword evidence="1" id="KW-0472">Membrane</keyword>
<evidence type="ECO:0000313" key="3">
    <source>
        <dbReference type="Proteomes" id="UP000009319"/>
    </source>
</evidence>
<organism evidence="2 3">
    <name type="scientific">Rhizobium mesoamericanum STM3625</name>
    <dbReference type="NCBI Taxonomy" id="1211777"/>
    <lineage>
        <taxon>Bacteria</taxon>
        <taxon>Pseudomonadati</taxon>
        <taxon>Pseudomonadota</taxon>
        <taxon>Alphaproteobacteria</taxon>
        <taxon>Hyphomicrobiales</taxon>
        <taxon>Rhizobiaceae</taxon>
        <taxon>Rhizobium/Agrobacterium group</taxon>
        <taxon>Rhizobium</taxon>
    </lineage>
</organism>
<evidence type="ECO:0008006" key="4">
    <source>
        <dbReference type="Google" id="ProtNLM"/>
    </source>
</evidence>
<dbReference type="HOGENOM" id="CLU_3011216_0_0_5"/>
<evidence type="ECO:0000313" key="2">
    <source>
        <dbReference type="EMBL" id="CCM79056.1"/>
    </source>
</evidence>
<gene>
    <name evidence="2" type="ORF">BN77_p10299</name>
</gene>
<protein>
    <recommendedName>
        <fullName evidence="4">Transmembrane protein</fullName>
    </recommendedName>
</protein>
<dbReference type="Proteomes" id="UP000009319">
    <property type="component" value="Unassembled WGS sequence"/>
</dbReference>
<reference evidence="2 3" key="1">
    <citation type="journal article" date="2013" name="Genome Announc.">
        <title>Draft Genome Sequence of Rhizobium mesoamericanum STM3625, a Nitrogen-Fixing Symbiont of Mimosa pudica Isolated in French Guiana (South America).</title>
        <authorList>
            <person name="Moulin L."/>
            <person name="Mornico D."/>
            <person name="Melkonian R."/>
            <person name="Klonowska A."/>
        </authorList>
    </citation>
    <scope>NUCLEOTIDE SEQUENCE [LARGE SCALE GENOMIC DNA]</scope>
    <source>
        <strain evidence="2 3">STM3625</strain>
    </source>
</reference>
<feature type="transmembrane region" description="Helical" evidence="1">
    <location>
        <begin position="12"/>
        <end position="31"/>
    </location>
</feature>
<comment type="caution">
    <text evidence="2">The sequence shown here is derived from an EMBL/GenBank/DDBJ whole genome shotgun (WGS) entry which is preliminary data.</text>
</comment>
<name>K0PQZ1_9HYPH</name>
<proteinExistence type="predicted"/>
<sequence length="56" mass="5959">MSGLLNSDCAQGVAAFFVVIVLAFSALYFGYGVHRAIDGPDEPFGYAPKKTPAKHI</sequence>
<dbReference type="EMBL" id="CANI01000043">
    <property type="protein sequence ID" value="CCM79056.1"/>
    <property type="molecule type" value="Genomic_DNA"/>
</dbReference>
<dbReference type="AlphaFoldDB" id="K0PQZ1"/>
<keyword evidence="1" id="KW-1133">Transmembrane helix</keyword>